<feature type="domain" description="PKD/Chitinase" evidence="1">
    <location>
        <begin position="49"/>
        <end position="138"/>
    </location>
</feature>
<dbReference type="Gene3D" id="2.60.40.10">
    <property type="entry name" value="Immunoglobulins"/>
    <property type="match status" value="1"/>
</dbReference>
<evidence type="ECO:0000259" key="1">
    <source>
        <dbReference type="SMART" id="SM00089"/>
    </source>
</evidence>
<dbReference type="PROSITE" id="PS00018">
    <property type="entry name" value="EF_HAND_1"/>
    <property type="match status" value="1"/>
</dbReference>
<dbReference type="EMBL" id="JAUOQI010000006">
    <property type="protein sequence ID" value="MDO6577878.1"/>
    <property type="molecule type" value="Genomic_DNA"/>
</dbReference>
<dbReference type="InterPro" id="IPR035986">
    <property type="entry name" value="PKD_dom_sf"/>
</dbReference>
<evidence type="ECO:0000313" key="5">
    <source>
        <dbReference type="Proteomes" id="UP001170717"/>
    </source>
</evidence>
<dbReference type="AlphaFoldDB" id="A0AAW7Z361"/>
<feature type="domain" description="PKD/Chitinase" evidence="1">
    <location>
        <begin position="141"/>
        <end position="230"/>
    </location>
</feature>
<dbReference type="SUPFAM" id="SSF49299">
    <property type="entry name" value="PKD domain"/>
    <property type="match status" value="1"/>
</dbReference>
<dbReference type="Proteomes" id="UP000056750">
    <property type="component" value="Chromosome"/>
</dbReference>
<evidence type="ECO:0000313" key="2">
    <source>
        <dbReference type="EMBL" id="AMJ75183.1"/>
    </source>
</evidence>
<dbReference type="PANTHER" id="PTHR46182">
    <property type="entry name" value="FI19480P1"/>
    <property type="match status" value="1"/>
</dbReference>
<dbReference type="GO" id="GO:0016020">
    <property type="term" value="C:membrane"/>
    <property type="evidence" value="ECO:0007669"/>
    <property type="project" value="TreeGrafter"/>
</dbReference>
<keyword evidence="4" id="KW-1185">Reference proteome</keyword>
<dbReference type="EMBL" id="CP013926">
    <property type="protein sequence ID" value="AMJ75183.1"/>
    <property type="molecule type" value="Genomic_DNA"/>
</dbReference>
<dbReference type="Pfam" id="PF22352">
    <property type="entry name" value="K319L-like_PKD"/>
    <property type="match status" value="2"/>
</dbReference>
<dbReference type="Proteomes" id="UP001170717">
    <property type="component" value="Unassembled WGS sequence"/>
</dbReference>
<dbReference type="Gene3D" id="2.60.40.3010">
    <property type="match status" value="1"/>
</dbReference>
<dbReference type="InterPro" id="IPR018247">
    <property type="entry name" value="EF_Hand_1_Ca_BS"/>
</dbReference>
<dbReference type="GO" id="GO:0031410">
    <property type="term" value="C:cytoplasmic vesicle"/>
    <property type="evidence" value="ECO:0007669"/>
    <property type="project" value="TreeGrafter"/>
</dbReference>
<sequence>MFIRANYKKSIIAASLVLALSGCNDDDKENVIVNEEESVNEEVVNVAPVAQAGEDATVDENTQVTLSGSGVDDDGTIASYNWVQTEGVAVTLTNADQASAEFTAPDVKPSETLTFELTVTDDAGATATDSVSVTVTHINASPTISISAQEVEEKEAHSIDAVAEDDGEIASYLWMQTGGIEVELSGATTATLSFIAPSVDSDETLSFVLTVEDDEGETTTETVNVNVLHKTVDLTLTGLVTDSPIIDANLVIHVGDEQQVVTAGSDGSYSATLSVDDDATDKMVSIVASGVGSQTQAKLMSMLGSVEALNEASNGDGEVTKDDFFGVNVTNVTTANAGLMQRENLGAPIVDDATLTALNLRVSQQEKFALATAIKVAIDKAGDDASLALPEGIADTLALAQNPEASTAYIETIEDTEAYESAYEEIIADPELVDSDLDSSITTYFLLDYYNPLISYPGKKLTLTSDTTATYSNYLGTFEAERFSDDNEITLEFEYGEYHFYQVETVNVDGDLLRVDVEYAYHEITFLPLSEQDGVVTFEVTSLYSKYYPNGELEDIHNIIDGPAQVTGIALNNAKEIVIDSADNKALSLPITDSLFDTDNSNLFTFSWASDTFEFNQDGTGSTRVVDNDFTWVKQPYALNPDINELVITFDNGTTQSYVQLTDSSDNNLYAVSGISSDGQSDSFKVDAGGTITDEDKFDVASVPGIYSYAFDGDSLNEFWWELWPNGKAYTIEVGDDNGDGKITTEEILVMYGSWSVEANGELKINRYRFTDYSWPGCFDESADCYLYNSRTWSIFAQVGDAYHITNLHEFDFSQQDGRGGFDGIVDYFTQDNRRVSKQANRPVTATLPEHPHLPALPPQAFVNLVAPSDYMGTTIYGVEQNGLYTVDDASITLSLEADETYTRTFEGLPQGSESGSYLVAADNTILLQAGDVTAPNALQAFLLSSDDVLIGAHLGAPVPFFETQQQADDYETVLREGTSVASFDSLKDKSLVLVDASQNGEWSATYLQFDGTNVVIYTDSTYSEVDDSFGYSLNDDGSIDVGGRVYLSLSTTGFSVFVSDEGEGDYIDFNYLFEDTTIAAQFVENANNLRATAEQLGDN</sequence>
<dbReference type="InterPro" id="IPR022409">
    <property type="entry name" value="PKD/Chitinase_dom"/>
</dbReference>
<dbReference type="InterPro" id="IPR029865">
    <property type="entry name" value="KIAA0319-like"/>
</dbReference>
<proteinExistence type="predicted"/>
<reference evidence="2 4" key="1">
    <citation type="submission" date="2015-12" db="EMBL/GenBank/DDBJ databases">
        <title>Intraspecies pangenome expansion in the marine bacterium Alteromonas.</title>
        <authorList>
            <person name="Lopez-Perez M."/>
            <person name="Rodriguez-Valera F."/>
        </authorList>
    </citation>
    <scope>NUCLEOTIDE SEQUENCE [LARGE SCALE GENOMIC DNA]</scope>
    <source>
        <strain evidence="2 4">LMG 21861</strain>
    </source>
</reference>
<accession>A0AAW7Z361</accession>
<evidence type="ECO:0000313" key="3">
    <source>
        <dbReference type="EMBL" id="MDO6577878.1"/>
    </source>
</evidence>
<protein>
    <recommendedName>
        <fullName evidence="1">PKD/Chitinase domain-containing protein</fullName>
    </recommendedName>
</protein>
<dbReference type="PANTHER" id="PTHR46182:SF2">
    <property type="entry name" value="FI19480P1"/>
    <property type="match status" value="1"/>
</dbReference>
<dbReference type="KEGG" id="asq:AVL57_15165"/>
<dbReference type="SMART" id="SM00089">
    <property type="entry name" value="PKD"/>
    <property type="match status" value="2"/>
</dbReference>
<reference evidence="3" key="2">
    <citation type="submission" date="2023-07" db="EMBL/GenBank/DDBJ databases">
        <title>Genome content predicts the carbon catabolic preferences of heterotrophic bacteria.</title>
        <authorList>
            <person name="Gralka M."/>
        </authorList>
    </citation>
    <scope>NUCLEOTIDE SEQUENCE</scope>
    <source>
        <strain evidence="3">F2M12</strain>
    </source>
</reference>
<dbReference type="InterPro" id="IPR013783">
    <property type="entry name" value="Ig-like_fold"/>
</dbReference>
<dbReference type="PROSITE" id="PS51257">
    <property type="entry name" value="PROKAR_LIPOPROTEIN"/>
    <property type="match status" value="1"/>
</dbReference>
<name>A0AAW7Z361_9ALTE</name>
<evidence type="ECO:0000313" key="4">
    <source>
        <dbReference type="Proteomes" id="UP000056750"/>
    </source>
</evidence>
<dbReference type="RefSeq" id="WP_057790407.1">
    <property type="nucleotide sequence ID" value="NZ_CP013926.1"/>
</dbReference>
<gene>
    <name evidence="2" type="ORF">AVL57_15165</name>
    <name evidence="3" type="ORF">Q4527_10770</name>
</gene>
<organism evidence="3 5">
    <name type="scientific">Alteromonas stellipolaris</name>
    <dbReference type="NCBI Taxonomy" id="233316"/>
    <lineage>
        <taxon>Bacteria</taxon>
        <taxon>Pseudomonadati</taxon>
        <taxon>Pseudomonadota</taxon>
        <taxon>Gammaproteobacteria</taxon>
        <taxon>Alteromonadales</taxon>
        <taxon>Alteromonadaceae</taxon>
        <taxon>Alteromonas/Salinimonas group</taxon>
        <taxon>Alteromonas</taxon>
    </lineage>
</organism>